<dbReference type="AlphaFoldDB" id="A0A1Q3F5J4"/>
<dbReference type="InterPro" id="IPR012934">
    <property type="entry name" value="Znf_AD"/>
</dbReference>
<feature type="binding site" evidence="4">
    <location>
        <position position="76"/>
    </location>
    <ligand>
        <name>Zn(2+)</name>
        <dbReference type="ChEBI" id="CHEBI:29105"/>
    </ligand>
</feature>
<sequence length="501" mass="57144">MDSSSGSTSGVVPGTSGAASEGDHFCRLCFSDEELNGTMRRLFPENCRPDRDLLWKILECTSLKLTFDDDHPAKICERCIERMDDFCDYRMQCLRNDKRINSRRLERKRSHDGSRTEPPPPRTEPHLEGSIPVVIKQFEEDPLESFTAEYVDETEFEDDEEQQPLTVVKEEYTTADEDRALLQFSLDYAANSDPEEEDEQSAGKDQPSETGEVKQKKKRTKKILMFEDYAYLLLSSRPKIDSISWACYHRKSLECRATIGTKANGQILGHILRSHNHPPIQLEKKALKAVIVHAFRVEVEVDLEGPYEIVRSRMGGDVLLYGGDRYAYSHSRKDGCRIWKCGTHRRCPVSIYMTPEGKIFKMSNTQHTTEKILPRYKIADSPGLGPMTGEGRATLSDVSANIEQQFPNPVGTFNYKIVKNANKRNVLMYEGDRYKFYYKKTNGWTVWRCTVSKACQAMIYQLLDESVAVLGETTHDHLHTTGGKKRRTNSLANCPTSEDSC</sequence>
<feature type="compositionally biased region" description="Polar residues" evidence="5">
    <location>
        <begin position="489"/>
        <end position="501"/>
    </location>
</feature>
<proteinExistence type="predicted"/>
<keyword evidence="2 4" id="KW-0863">Zinc-finger</keyword>
<dbReference type="SUPFAM" id="SSF57716">
    <property type="entry name" value="Glucocorticoid receptor-like (DNA-binding domain)"/>
    <property type="match status" value="1"/>
</dbReference>
<evidence type="ECO:0000256" key="2">
    <source>
        <dbReference type="ARBA" id="ARBA00022771"/>
    </source>
</evidence>
<feature type="region of interest" description="Disordered" evidence="5">
    <location>
        <begin position="476"/>
        <end position="501"/>
    </location>
</feature>
<dbReference type="EMBL" id="GFDL01012219">
    <property type="protein sequence ID" value="JAV22826.1"/>
    <property type="molecule type" value="Transcribed_RNA"/>
</dbReference>
<evidence type="ECO:0000313" key="7">
    <source>
        <dbReference type="EMBL" id="JAV22826.1"/>
    </source>
</evidence>
<evidence type="ECO:0000259" key="6">
    <source>
        <dbReference type="PROSITE" id="PS51915"/>
    </source>
</evidence>
<dbReference type="PANTHER" id="PTHR39942">
    <property type="entry name" value="BCDNA.LD26519-RELATED"/>
    <property type="match status" value="1"/>
</dbReference>
<feature type="region of interest" description="Disordered" evidence="5">
    <location>
        <begin position="191"/>
        <end position="217"/>
    </location>
</feature>
<dbReference type="PROSITE" id="PS51915">
    <property type="entry name" value="ZAD"/>
    <property type="match status" value="1"/>
</dbReference>
<keyword evidence="3 4" id="KW-0862">Zinc</keyword>
<accession>A0A1Q3F5J4</accession>
<dbReference type="InterPro" id="IPR007588">
    <property type="entry name" value="Znf_FLYWCH"/>
</dbReference>
<dbReference type="Pfam" id="PF07776">
    <property type="entry name" value="zf-AD"/>
    <property type="match status" value="1"/>
</dbReference>
<name>A0A1Q3F5J4_CULTA</name>
<evidence type="ECO:0000256" key="1">
    <source>
        <dbReference type="ARBA" id="ARBA00022723"/>
    </source>
</evidence>
<feature type="compositionally biased region" description="Basic and acidic residues" evidence="5">
    <location>
        <begin position="104"/>
        <end position="115"/>
    </location>
</feature>
<feature type="binding site" evidence="4">
    <location>
        <position position="26"/>
    </location>
    <ligand>
        <name>Zn(2+)</name>
        <dbReference type="ChEBI" id="CHEBI:29105"/>
    </ligand>
</feature>
<dbReference type="GO" id="GO:0005634">
    <property type="term" value="C:nucleus"/>
    <property type="evidence" value="ECO:0007669"/>
    <property type="project" value="InterPro"/>
</dbReference>
<feature type="domain" description="ZAD" evidence="6">
    <location>
        <begin position="24"/>
        <end position="103"/>
    </location>
</feature>
<feature type="binding site" evidence="4">
    <location>
        <position position="29"/>
    </location>
    <ligand>
        <name>Zn(2+)</name>
        <dbReference type="ChEBI" id="CHEBI:29105"/>
    </ligand>
</feature>
<dbReference type="GO" id="GO:0008270">
    <property type="term" value="F:zinc ion binding"/>
    <property type="evidence" value="ECO:0007669"/>
    <property type="project" value="UniProtKB-UniRule"/>
</dbReference>
<dbReference type="PANTHER" id="PTHR39942:SF1">
    <property type="entry name" value="BCDNA.LD26519-RELATED"/>
    <property type="match status" value="1"/>
</dbReference>
<protein>
    <recommendedName>
        <fullName evidence="6">ZAD domain-containing protein</fullName>
    </recommendedName>
</protein>
<feature type="binding site" evidence="4">
    <location>
        <position position="79"/>
    </location>
    <ligand>
        <name>Zn(2+)</name>
        <dbReference type="ChEBI" id="CHEBI:29105"/>
    </ligand>
</feature>
<dbReference type="Gene3D" id="2.20.25.240">
    <property type="match status" value="3"/>
</dbReference>
<dbReference type="SMART" id="SM00868">
    <property type="entry name" value="zf-AD"/>
    <property type="match status" value="1"/>
</dbReference>
<evidence type="ECO:0000256" key="5">
    <source>
        <dbReference type="SAM" id="MobiDB-lite"/>
    </source>
</evidence>
<feature type="region of interest" description="Disordered" evidence="5">
    <location>
        <begin position="104"/>
        <end position="129"/>
    </location>
</feature>
<evidence type="ECO:0000256" key="3">
    <source>
        <dbReference type="ARBA" id="ARBA00022833"/>
    </source>
</evidence>
<organism evidence="7">
    <name type="scientific">Culex tarsalis</name>
    <name type="common">Encephalitis mosquito</name>
    <dbReference type="NCBI Taxonomy" id="7177"/>
    <lineage>
        <taxon>Eukaryota</taxon>
        <taxon>Metazoa</taxon>
        <taxon>Ecdysozoa</taxon>
        <taxon>Arthropoda</taxon>
        <taxon>Hexapoda</taxon>
        <taxon>Insecta</taxon>
        <taxon>Pterygota</taxon>
        <taxon>Neoptera</taxon>
        <taxon>Endopterygota</taxon>
        <taxon>Diptera</taxon>
        <taxon>Nematocera</taxon>
        <taxon>Culicoidea</taxon>
        <taxon>Culicidae</taxon>
        <taxon>Culicinae</taxon>
        <taxon>Culicini</taxon>
        <taxon>Culex</taxon>
        <taxon>Culex</taxon>
    </lineage>
</organism>
<keyword evidence="1 4" id="KW-0479">Metal-binding</keyword>
<dbReference type="Gene3D" id="3.40.1800.20">
    <property type="match status" value="1"/>
</dbReference>
<reference evidence="7" key="1">
    <citation type="submission" date="2017-01" db="EMBL/GenBank/DDBJ databases">
        <title>A deep insight into the sialotranscriptome of adult male and female Cluex tarsalis mosquitoes.</title>
        <authorList>
            <person name="Ribeiro J.M."/>
            <person name="Moreira F."/>
            <person name="Bernard K.A."/>
            <person name="Calvo E."/>
        </authorList>
    </citation>
    <scope>NUCLEOTIDE SEQUENCE</scope>
    <source>
        <strain evidence="7">Kern County</strain>
        <tissue evidence="7">Salivary glands</tissue>
    </source>
</reference>
<dbReference type="Pfam" id="PF04500">
    <property type="entry name" value="FLYWCH"/>
    <property type="match status" value="3"/>
</dbReference>
<evidence type="ECO:0000256" key="4">
    <source>
        <dbReference type="PROSITE-ProRule" id="PRU01263"/>
    </source>
</evidence>